<accession>A0A7K3M0M7</accession>
<keyword evidence="4 8" id="KW-0812">Transmembrane</keyword>
<dbReference type="GO" id="GO:0046677">
    <property type="term" value="P:response to antibiotic"/>
    <property type="evidence" value="ECO:0007669"/>
    <property type="project" value="UniProtKB-KW"/>
</dbReference>
<dbReference type="PANTHER" id="PTHR43077:SF8">
    <property type="entry name" value="DOXORUBICIN RESISTANCE ABC TRANSPORTER PERMEASE PROTEIN DRRB"/>
    <property type="match status" value="1"/>
</dbReference>
<dbReference type="PROSITE" id="PS51012">
    <property type="entry name" value="ABC_TM2"/>
    <property type="match status" value="1"/>
</dbReference>
<reference evidence="10 11" key="1">
    <citation type="submission" date="2019-11" db="EMBL/GenBank/DDBJ databases">
        <authorList>
            <person name="Li X.-J."/>
            <person name="Feng X.-M."/>
        </authorList>
    </citation>
    <scope>NUCLEOTIDE SEQUENCE [LARGE SCALE GENOMIC DNA]</scope>
    <source>
        <strain evidence="10 11">XMNu-373</strain>
    </source>
</reference>
<evidence type="ECO:0000256" key="4">
    <source>
        <dbReference type="ARBA" id="ARBA00022692"/>
    </source>
</evidence>
<dbReference type="PIRSF" id="PIRSF006648">
    <property type="entry name" value="DrrB"/>
    <property type="match status" value="1"/>
</dbReference>
<sequence>MSSPPLTTDHPGLASGSISAAISAPARPRRPGALAVSLVFADRALLKIKHVPEQMADAIMIPIMFTVMFTYLFGGALAGSPSDYVQFLLPGTMVFAVLLITVYAGVNINTDISKGVLDRFRSMPIWRPGLIVGGLVSDAARNVLAATLVIGLGLVIGFRPDGGPAGVAAAVGVLLVFAFGLSWVWATLGLLLRTPASVTMISFLVQFPLTFASNVFVDPATMPGWLRAFVEVNPVSLLVDTVRGLMHGTATTAQVGGVLLVSLAVVAVFGPLTMRLYRNRT</sequence>
<keyword evidence="8" id="KW-0813">Transport</keyword>
<dbReference type="InterPro" id="IPR013525">
    <property type="entry name" value="ABC2_TM"/>
</dbReference>
<protein>
    <recommendedName>
        <fullName evidence="8">Transport permease protein</fullName>
    </recommendedName>
</protein>
<evidence type="ECO:0000256" key="8">
    <source>
        <dbReference type="RuleBase" id="RU361157"/>
    </source>
</evidence>
<evidence type="ECO:0000256" key="7">
    <source>
        <dbReference type="ARBA" id="ARBA00023251"/>
    </source>
</evidence>
<evidence type="ECO:0000256" key="6">
    <source>
        <dbReference type="ARBA" id="ARBA00023136"/>
    </source>
</evidence>
<comment type="caution">
    <text evidence="8">Lacks conserved residue(s) required for the propagation of feature annotation.</text>
</comment>
<evidence type="ECO:0000256" key="1">
    <source>
        <dbReference type="ARBA" id="ARBA00004651"/>
    </source>
</evidence>
<feature type="transmembrane region" description="Helical" evidence="8">
    <location>
        <begin position="58"/>
        <end position="78"/>
    </location>
</feature>
<feature type="transmembrane region" description="Helical" evidence="8">
    <location>
        <begin position="84"/>
        <end position="108"/>
    </location>
</feature>
<dbReference type="GO" id="GO:0140359">
    <property type="term" value="F:ABC-type transporter activity"/>
    <property type="evidence" value="ECO:0007669"/>
    <property type="project" value="InterPro"/>
</dbReference>
<feature type="domain" description="ABC transmembrane type-2" evidence="9">
    <location>
        <begin position="53"/>
        <end position="280"/>
    </location>
</feature>
<organism evidence="10 11">
    <name type="scientific">Phytoactinopolyspora mesophila</name>
    <dbReference type="NCBI Taxonomy" id="2650750"/>
    <lineage>
        <taxon>Bacteria</taxon>
        <taxon>Bacillati</taxon>
        <taxon>Actinomycetota</taxon>
        <taxon>Actinomycetes</taxon>
        <taxon>Jiangellales</taxon>
        <taxon>Jiangellaceae</taxon>
        <taxon>Phytoactinopolyspora</taxon>
    </lineage>
</organism>
<dbReference type="Proteomes" id="UP000460435">
    <property type="component" value="Unassembled WGS sequence"/>
</dbReference>
<name>A0A7K3M0M7_9ACTN</name>
<dbReference type="RefSeq" id="WP_162449549.1">
    <property type="nucleotide sequence ID" value="NZ_WLZY01000002.1"/>
</dbReference>
<keyword evidence="6 8" id="KW-0472">Membrane</keyword>
<dbReference type="InterPro" id="IPR047817">
    <property type="entry name" value="ABC2_TM_bact-type"/>
</dbReference>
<dbReference type="PANTHER" id="PTHR43077">
    <property type="entry name" value="TRANSPORT PERMEASE YVFS-RELATED"/>
    <property type="match status" value="1"/>
</dbReference>
<feature type="transmembrane region" description="Helical" evidence="8">
    <location>
        <begin position="164"/>
        <end position="186"/>
    </location>
</feature>
<keyword evidence="3 8" id="KW-1003">Cell membrane</keyword>
<dbReference type="InterPro" id="IPR000412">
    <property type="entry name" value="ABC_2_transport"/>
</dbReference>
<evidence type="ECO:0000256" key="3">
    <source>
        <dbReference type="ARBA" id="ARBA00022475"/>
    </source>
</evidence>
<keyword evidence="7" id="KW-0046">Antibiotic resistance</keyword>
<evidence type="ECO:0000259" key="9">
    <source>
        <dbReference type="PROSITE" id="PS51012"/>
    </source>
</evidence>
<feature type="transmembrane region" description="Helical" evidence="8">
    <location>
        <begin position="255"/>
        <end position="277"/>
    </location>
</feature>
<dbReference type="EMBL" id="WLZY01000002">
    <property type="protein sequence ID" value="NDL56846.1"/>
    <property type="molecule type" value="Genomic_DNA"/>
</dbReference>
<evidence type="ECO:0000313" key="11">
    <source>
        <dbReference type="Proteomes" id="UP000460435"/>
    </source>
</evidence>
<evidence type="ECO:0000256" key="5">
    <source>
        <dbReference type="ARBA" id="ARBA00022989"/>
    </source>
</evidence>
<dbReference type="GO" id="GO:0043190">
    <property type="term" value="C:ATP-binding cassette (ABC) transporter complex"/>
    <property type="evidence" value="ECO:0007669"/>
    <property type="project" value="InterPro"/>
</dbReference>
<feature type="transmembrane region" description="Helical" evidence="8">
    <location>
        <begin position="129"/>
        <end position="158"/>
    </location>
</feature>
<comment type="subcellular location">
    <subcellularLocation>
        <location evidence="1 8">Cell membrane</location>
        <topology evidence="1 8">Multi-pass membrane protein</topology>
    </subcellularLocation>
</comment>
<comment type="caution">
    <text evidence="10">The sequence shown here is derived from an EMBL/GenBank/DDBJ whole genome shotgun (WGS) entry which is preliminary data.</text>
</comment>
<proteinExistence type="inferred from homology"/>
<evidence type="ECO:0000256" key="2">
    <source>
        <dbReference type="ARBA" id="ARBA00007783"/>
    </source>
</evidence>
<dbReference type="AlphaFoldDB" id="A0A7K3M0M7"/>
<dbReference type="Pfam" id="PF01061">
    <property type="entry name" value="ABC2_membrane"/>
    <property type="match status" value="1"/>
</dbReference>
<dbReference type="InterPro" id="IPR051328">
    <property type="entry name" value="T7SS_ABC-Transporter"/>
</dbReference>
<comment type="similarity">
    <text evidence="2 8">Belongs to the ABC-2 integral membrane protein family.</text>
</comment>
<keyword evidence="11" id="KW-1185">Reference proteome</keyword>
<gene>
    <name evidence="10" type="ORF">F7O44_07145</name>
</gene>
<evidence type="ECO:0000313" key="10">
    <source>
        <dbReference type="EMBL" id="NDL56846.1"/>
    </source>
</evidence>
<keyword evidence="5 8" id="KW-1133">Transmembrane helix</keyword>